<reference evidence="5 6" key="2">
    <citation type="submission" date="2014-09" db="EMBL/GenBank/DDBJ databases">
        <authorList>
            <consortium name="NBRP consortium"/>
            <person name="Sawabe T."/>
            <person name="Meirelles P."/>
            <person name="Nakanishi M."/>
            <person name="Sayaka M."/>
            <person name="Hattori M."/>
            <person name="Ohkuma M."/>
        </authorList>
    </citation>
    <scope>NUCLEOTIDE SEQUENCE [LARGE SCALE GENOMIC DNA]</scope>
    <source>
        <strain evidence="5 6">JCM 19240</strain>
    </source>
</reference>
<name>A0A090T608_9VIBR</name>
<organism evidence="5 6">
    <name type="scientific">Vibrio maritimus</name>
    <dbReference type="NCBI Taxonomy" id="990268"/>
    <lineage>
        <taxon>Bacteria</taxon>
        <taxon>Pseudomonadati</taxon>
        <taxon>Pseudomonadota</taxon>
        <taxon>Gammaproteobacteria</taxon>
        <taxon>Vibrionales</taxon>
        <taxon>Vibrionaceae</taxon>
        <taxon>Vibrio</taxon>
    </lineage>
</organism>
<keyword evidence="3" id="KW-0804">Transcription</keyword>
<evidence type="ECO:0000256" key="1">
    <source>
        <dbReference type="ARBA" id="ARBA00023015"/>
    </source>
</evidence>
<comment type="caution">
    <text evidence="5">The sequence shown here is derived from an EMBL/GenBank/DDBJ whole genome shotgun (WGS) entry which is preliminary data.</text>
</comment>
<accession>A0A090T608</accession>
<dbReference type="GO" id="GO:0003700">
    <property type="term" value="F:DNA-binding transcription factor activity"/>
    <property type="evidence" value="ECO:0007669"/>
    <property type="project" value="InterPro"/>
</dbReference>
<dbReference type="Pfam" id="PF12833">
    <property type="entry name" value="HTH_18"/>
    <property type="match status" value="1"/>
</dbReference>
<protein>
    <submittedName>
        <fullName evidence="5">AraC-type DNA-binding domain-containing protein</fullName>
    </submittedName>
</protein>
<dbReference type="SUPFAM" id="SSF46689">
    <property type="entry name" value="Homeodomain-like"/>
    <property type="match status" value="1"/>
</dbReference>
<keyword evidence="1" id="KW-0805">Transcription regulation</keyword>
<dbReference type="PANTHER" id="PTHR47894">
    <property type="entry name" value="HTH-TYPE TRANSCRIPTIONAL REGULATOR GADX"/>
    <property type="match status" value="1"/>
</dbReference>
<dbReference type="PRINTS" id="PR00032">
    <property type="entry name" value="HTHARAC"/>
</dbReference>
<dbReference type="PROSITE" id="PS01124">
    <property type="entry name" value="HTH_ARAC_FAMILY_2"/>
    <property type="match status" value="1"/>
</dbReference>
<gene>
    <name evidence="5" type="ORF">JCM19240_4198</name>
</gene>
<evidence type="ECO:0000259" key="4">
    <source>
        <dbReference type="PROSITE" id="PS01124"/>
    </source>
</evidence>
<dbReference type="GO" id="GO:0000976">
    <property type="term" value="F:transcription cis-regulatory region binding"/>
    <property type="evidence" value="ECO:0007669"/>
    <property type="project" value="TreeGrafter"/>
</dbReference>
<dbReference type="EMBL" id="BBMT01000005">
    <property type="protein sequence ID" value="GAL34648.1"/>
    <property type="molecule type" value="Genomic_DNA"/>
</dbReference>
<keyword evidence="6" id="KW-1185">Reference proteome</keyword>
<reference evidence="5 6" key="1">
    <citation type="submission" date="2014-09" db="EMBL/GenBank/DDBJ databases">
        <title>Vibrio maritimus JCM 19240. (C210) whole genome shotgun sequence.</title>
        <authorList>
            <person name="Sawabe T."/>
            <person name="Meirelles P."/>
            <person name="Nakanishi M."/>
            <person name="Sayaka M."/>
            <person name="Hattori M."/>
            <person name="Ohkuma M."/>
        </authorList>
    </citation>
    <scope>NUCLEOTIDE SEQUENCE [LARGE SCALE GENOMIC DNA]</scope>
    <source>
        <strain evidence="5 6">JCM 19240</strain>
    </source>
</reference>
<keyword evidence="2 5" id="KW-0238">DNA-binding</keyword>
<dbReference type="InterPro" id="IPR018060">
    <property type="entry name" value="HTH_AraC"/>
</dbReference>
<dbReference type="Proteomes" id="UP000029224">
    <property type="component" value="Unassembled WGS sequence"/>
</dbReference>
<dbReference type="InterPro" id="IPR009057">
    <property type="entry name" value="Homeodomain-like_sf"/>
</dbReference>
<dbReference type="AlphaFoldDB" id="A0A090T608"/>
<evidence type="ECO:0000256" key="2">
    <source>
        <dbReference type="ARBA" id="ARBA00023125"/>
    </source>
</evidence>
<dbReference type="PANTHER" id="PTHR47894:SF4">
    <property type="entry name" value="HTH-TYPE TRANSCRIPTIONAL REGULATOR GADX"/>
    <property type="match status" value="1"/>
</dbReference>
<feature type="domain" description="HTH araC/xylS-type" evidence="4">
    <location>
        <begin position="87"/>
        <end position="186"/>
    </location>
</feature>
<proteinExistence type="predicted"/>
<dbReference type="InterPro" id="IPR020449">
    <property type="entry name" value="Tscrpt_reg_AraC-type_HTH"/>
</dbReference>
<evidence type="ECO:0000256" key="3">
    <source>
        <dbReference type="ARBA" id="ARBA00023163"/>
    </source>
</evidence>
<dbReference type="GO" id="GO:0005829">
    <property type="term" value="C:cytosol"/>
    <property type="evidence" value="ECO:0007669"/>
    <property type="project" value="TreeGrafter"/>
</dbReference>
<dbReference type="Gene3D" id="1.10.10.60">
    <property type="entry name" value="Homeodomain-like"/>
    <property type="match status" value="1"/>
</dbReference>
<dbReference type="SMART" id="SM00342">
    <property type="entry name" value="HTH_ARAC"/>
    <property type="match status" value="1"/>
</dbReference>
<sequence>MFNVLKHYLGREFTPDRICLPGTLANKAKYQNYFGCHIEWGHNKTEVWLPNRLRLQGNKVPKLPTEKLSMSFADLDGYLDMPDPQDEMKVLYEVINYSRHFGLPTLAKVSQLLGLSEQQLQRRLQSSGVNFTSIVGFVLSGESVKQIVLGVPLETIAIRMGYTNITSFSRMFKKYRGVTPRQYAQNYANAY</sequence>
<evidence type="ECO:0000313" key="5">
    <source>
        <dbReference type="EMBL" id="GAL34648.1"/>
    </source>
</evidence>
<evidence type="ECO:0000313" key="6">
    <source>
        <dbReference type="Proteomes" id="UP000029224"/>
    </source>
</evidence>